<dbReference type="InterPro" id="IPR011701">
    <property type="entry name" value="MFS"/>
</dbReference>
<accession>A0A1S8A9L6</accession>
<dbReference type="EMBL" id="DF977493">
    <property type="protein sequence ID" value="GAW26778.1"/>
    <property type="molecule type" value="Genomic_DNA"/>
</dbReference>
<dbReference type="AlphaFoldDB" id="A0A1S8A9L6"/>
<dbReference type="PANTHER" id="PTHR11360:SF315">
    <property type="entry name" value="TRANSPORTER MCH2-RELATED"/>
    <property type="match status" value="1"/>
</dbReference>
<dbReference type="PANTHER" id="PTHR11360">
    <property type="entry name" value="MONOCARBOXYLATE TRANSPORTER"/>
    <property type="match status" value="1"/>
</dbReference>
<name>A0A1S8A9L6_ROSNE</name>
<evidence type="ECO:0000313" key="6">
    <source>
        <dbReference type="Proteomes" id="UP000054516"/>
    </source>
</evidence>
<protein>
    <submittedName>
        <fullName evidence="5">Putative major Facilitator Superfamily protein</fullName>
    </submittedName>
</protein>
<dbReference type="InterPro" id="IPR036259">
    <property type="entry name" value="MFS_trans_sf"/>
</dbReference>
<sequence length="434" mass="46532">MSELGSALQPHASASLSPTSIDDIQREGVASVPPPDGGYGWFCVLAQFLINGFTWGVAASYSVYLAYYLSHDLFARATPIDYAFIGGFNFAFALLVAPLATLLMRLYGVKSPMFFGVILLPTGFVSASFATKVWHLYLSQGMCVGTGIGLVYIPATAVIPQWFTRKRSLASGICAAGSGIGGLIVCFATQGMLDTVGLVWSLRITAVVVFIVNLVATLLIRSRNGEIKPDLRILNFHLLASYQAKLLLGWAIILMFGYITLMFSLSDYALSIGGSYQAAATAAAILNLGAAIGRPFIGYVSDRYGRVEVAGIATFTCGVLIFALWLPATNYGALISFAFIGGSILGIFWAAIAPLAADVVSLKQLPAFLSIVWLSVVLPSAFAEAIALELRRQDIGARSYIYVQTFAGVSYIVASMLLLELWRAQRAARQFRAA</sequence>
<feature type="transmembrane region" description="Helical" evidence="3">
    <location>
        <begin position="309"/>
        <end position="328"/>
    </location>
</feature>
<feature type="transmembrane region" description="Helical" evidence="3">
    <location>
        <begin position="82"/>
        <end position="106"/>
    </location>
</feature>
<proteinExistence type="inferred from homology"/>
<dbReference type="OMA" id="TINCFTW"/>
<organism evidence="5">
    <name type="scientific">Rosellinia necatrix</name>
    <name type="common">White root-rot fungus</name>
    <dbReference type="NCBI Taxonomy" id="77044"/>
    <lineage>
        <taxon>Eukaryota</taxon>
        <taxon>Fungi</taxon>
        <taxon>Dikarya</taxon>
        <taxon>Ascomycota</taxon>
        <taxon>Pezizomycotina</taxon>
        <taxon>Sordariomycetes</taxon>
        <taxon>Xylariomycetidae</taxon>
        <taxon>Xylariales</taxon>
        <taxon>Xylariaceae</taxon>
        <taxon>Rosellinia</taxon>
    </lineage>
</organism>
<comment type="similarity">
    <text evidence="2">Belongs to the major facilitator superfamily. Monocarboxylate porter (TC 2.A.1.13) family.</text>
</comment>
<feature type="domain" description="Major facilitator superfamily (MFS) profile" evidence="4">
    <location>
        <begin position="237"/>
        <end position="434"/>
    </location>
</feature>
<feature type="transmembrane region" description="Helical" evidence="3">
    <location>
        <begin position="400"/>
        <end position="422"/>
    </location>
</feature>
<dbReference type="PROSITE" id="PS50850">
    <property type="entry name" value="MFS"/>
    <property type="match status" value="1"/>
</dbReference>
<feature type="transmembrane region" description="Helical" evidence="3">
    <location>
        <begin position="113"/>
        <end position="131"/>
    </location>
</feature>
<feature type="transmembrane region" description="Helical" evidence="3">
    <location>
        <begin position="169"/>
        <end position="193"/>
    </location>
</feature>
<gene>
    <name evidence="5" type="ORF">SAMD00023353_4800870</name>
</gene>
<feature type="transmembrane region" description="Helical" evidence="3">
    <location>
        <begin position="199"/>
        <end position="221"/>
    </location>
</feature>
<keyword evidence="3" id="KW-0472">Membrane</keyword>
<dbReference type="OrthoDB" id="2213137at2759"/>
<dbReference type="GO" id="GO:0016020">
    <property type="term" value="C:membrane"/>
    <property type="evidence" value="ECO:0007669"/>
    <property type="project" value="UniProtKB-SubCell"/>
</dbReference>
<dbReference type="InterPro" id="IPR020846">
    <property type="entry name" value="MFS_dom"/>
</dbReference>
<feature type="transmembrane region" description="Helical" evidence="3">
    <location>
        <begin position="334"/>
        <end position="355"/>
    </location>
</feature>
<reference evidence="5" key="1">
    <citation type="submission" date="2016-03" db="EMBL/GenBank/DDBJ databases">
        <title>Draft genome sequence of Rosellinia necatrix.</title>
        <authorList>
            <person name="Kanematsu S."/>
        </authorList>
    </citation>
    <scope>NUCLEOTIDE SEQUENCE [LARGE SCALE GENOMIC DNA]</scope>
    <source>
        <strain evidence="5">W97</strain>
    </source>
</reference>
<keyword evidence="3" id="KW-1133">Transmembrane helix</keyword>
<feature type="transmembrane region" description="Helical" evidence="3">
    <location>
        <begin position="367"/>
        <end position="388"/>
    </location>
</feature>
<dbReference type="Gene3D" id="1.20.1250.20">
    <property type="entry name" value="MFS general substrate transporter like domains"/>
    <property type="match status" value="2"/>
</dbReference>
<evidence type="ECO:0000256" key="1">
    <source>
        <dbReference type="ARBA" id="ARBA00004141"/>
    </source>
</evidence>
<feature type="transmembrane region" description="Helical" evidence="3">
    <location>
        <begin position="137"/>
        <end position="157"/>
    </location>
</feature>
<dbReference type="Proteomes" id="UP000054516">
    <property type="component" value="Unassembled WGS sequence"/>
</dbReference>
<dbReference type="GO" id="GO:0022857">
    <property type="term" value="F:transmembrane transporter activity"/>
    <property type="evidence" value="ECO:0007669"/>
    <property type="project" value="InterPro"/>
</dbReference>
<dbReference type="Pfam" id="PF07690">
    <property type="entry name" value="MFS_1"/>
    <property type="match status" value="2"/>
</dbReference>
<dbReference type="SUPFAM" id="SSF103473">
    <property type="entry name" value="MFS general substrate transporter"/>
    <property type="match status" value="1"/>
</dbReference>
<evidence type="ECO:0000259" key="4">
    <source>
        <dbReference type="PROSITE" id="PS50850"/>
    </source>
</evidence>
<feature type="transmembrane region" description="Helical" evidence="3">
    <location>
        <begin position="242"/>
        <end position="264"/>
    </location>
</feature>
<keyword evidence="6" id="KW-1185">Reference proteome</keyword>
<evidence type="ECO:0000313" key="5">
    <source>
        <dbReference type="EMBL" id="GAW26778.1"/>
    </source>
</evidence>
<keyword evidence="3" id="KW-0812">Transmembrane</keyword>
<feature type="transmembrane region" description="Helical" evidence="3">
    <location>
        <begin position="276"/>
        <end position="297"/>
    </location>
</feature>
<dbReference type="InterPro" id="IPR050327">
    <property type="entry name" value="Proton-linked_MCT"/>
</dbReference>
<evidence type="ECO:0000256" key="2">
    <source>
        <dbReference type="ARBA" id="ARBA00006727"/>
    </source>
</evidence>
<evidence type="ECO:0000256" key="3">
    <source>
        <dbReference type="SAM" id="Phobius"/>
    </source>
</evidence>
<feature type="transmembrane region" description="Helical" evidence="3">
    <location>
        <begin position="48"/>
        <end position="70"/>
    </location>
</feature>
<comment type="subcellular location">
    <subcellularLocation>
        <location evidence="1">Membrane</location>
        <topology evidence="1">Multi-pass membrane protein</topology>
    </subcellularLocation>
</comment>